<name>A0A8J6JBR9_9FIRM</name>
<dbReference type="NCBIfam" id="TIGR00707">
    <property type="entry name" value="argD"/>
    <property type="match status" value="1"/>
</dbReference>
<keyword evidence="4 5" id="KW-0663">Pyridoxal phosphate</keyword>
<dbReference type="InterPro" id="IPR004636">
    <property type="entry name" value="AcOrn/SuccOrn_fam"/>
</dbReference>
<dbReference type="InterPro" id="IPR005814">
    <property type="entry name" value="Aminotrans_3"/>
</dbReference>
<dbReference type="InterPro" id="IPR015422">
    <property type="entry name" value="PyrdxlP-dep_Trfase_small"/>
</dbReference>
<evidence type="ECO:0000256" key="3">
    <source>
        <dbReference type="ARBA" id="ARBA00022679"/>
    </source>
</evidence>
<keyword evidence="1 5" id="KW-0032">Aminotransferase</keyword>
<keyword evidence="3 5" id="KW-0808">Transferase</keyword>
<comment type="pathway">
    <text evidence="5">Amino-acid biosynthesis; L-arginine biosynthesis; N(2)-acetyl-L-ornithine from L-glutamate: step 4/4.</text>
</comment>
<reference evidence="6" key="1">
    <citation type="submission" date="2020-08" db="EMBL/GenBank/DDBJ databases">
        <title>Genome public.</title>
        <authorList>
            <person name="Liu C."/>
            <person name="Sun Q."/>
        </authorList>
    </citation>
    <scope>NUCLEOTIDE SEQUENCE</scope>
    <source>
        <strain evidence="6">NSJ-23</strain>
    </source>
</reference>
<comment type="caution">
    <text evidence="6">The sequence shown here is derived from an EMBL/GenBank/DDBJ whole genome shotgun (WGS) entry which is preliminary data.</text>
</comment>
<organism evidence="6 7">
    <name type="scientific">Flintibacter hominis</name>
    <dbReference type="NCBI Taxonomy" id="2763048"/>
    <lineage>
        <taxon>Bacteria</taxon>
        <taxon>Bacillati</taxon>
        <taxon>Bacillota</taxon>
        <taxon>Clostridia</taxon>
        <taxon>Eubacteriales</taxon>
        <taxon>Flintibacter</taxon>
    </lineage>
</organism>
<evidence type="ECO:0000313" key="6">
    <source>
        <dbReference type="EMBL" id="MBC5723557.1"/>
    </source>
</evidence>
<feature type="binding site" evidence="5">
    <location>
        <position position="138"/>
    </location>
    <ligand>
        <name>pyridoxal 5'-phosphate</name>
        <dbReference type="ChEBI" id="CHEBI:597326"/>
    </ligand>
</feature>
<dbReference type="SUPFAM" id="SSF53383">
    <property type="entry name" value="PLP-dependent transferases"/>
    <property type="match status" value="1"/>
</dbReference>
<accession>A0A8J6JBR9</accession>
<dbReference type="CDD" id="cd00610">
    <property type="entry name" value="OAT_like"/>
    <property type="match status" value="1"/>
</dbReference>
<feature type="binding site" evidence="5">
    <location>
        <position position="280"/>
    </location>
    <ligand>
        <name>N(2)-acetyl-L-ornithine</name>
        <dbReference type="ChEBI" id="CHEBI:57805"/>
    </ligand>
</feature>
<proteinExistence type="inferred from homology"/>
<dbReference type="InterPro" id="IPR015421">
    <property type="entry name" value="PyrdxlP-dep_Trfase_major"/>
</dbReference>
<keyword evidence="5" id="KW-0963">Cytoplasm</keyword>
<dbReference type="Gene3D" id="3.90.1150.10">
    <property type="entry name" value="Aspartate Aminotransferase, domain 1"/>
    <property type="match status" value="1"/>
</dbReference>
<feature type="binding site" evidence="5">
    <location>
        <begin position="223"/>
        <end position="226"/>
    </location>
    <ligand>
        <name>pyridoxal 5'-phosphate</name>
        <dbReference type="ChEBI" id="CHEBI:597326"/>
    </ligand>
</feature>
<dbReference type="AlphaFoldDB" id="A0A8J6JBR9"/>
<gene>
    <name evidence="5" type="primary">argD</name>
    <name evidence="6" type="ORF">H8S11_12125</name>
</gene>
<dbReference type="FunFam" id="3.40.640.10:FF:000004">
    <property type="entry name" value="Acetylornithine aminotransferase"/>
    <property type="match status" value="1"/>
</dbReference>
<evidence type="ECO:0000256" key="1">
    <source>
        <dbReference type="ARBA" id="ARBA00022576"/>
    </source>
</evidence>
<dbReference type="HAMAP" id="MF_01107">
    <property type="entry name" value="ArgD_aminotrans_3"/>
    <property type="match status" value="1"/>
</dbReference>
<comment type="cofactor">
    <cofactor evidence="5">
        <name>pyridoxal 5'-phosphate</name>
        <dbReference type="ChEBI" id="CHEBI:597326"/>
    </cofactor>
    <text evidence="5">Binds 1 pyridoxal phosphate per subunit.</text>
</comment>
<dbReference type="GO" id="GO:0030170">
    <property type="term" value="F:pyridoxal phosphate binding"/>
    <property type="evidence" value="ECO:0007669"/>
    <property type="project" value="InterPro"/>
</dbReference>
<dbReference type="EMBL" id="JACOPO010000010">
    <property type="protein sequence ID" value="MBC5723557.1"/>
    <property type="molecule type" value="Genomic_DNA"/>
</dbReference>
<dbReference type="GO" id="GO:0005737">
    <property type="term" value="C:cytoplasm"/>
    <property type="evidence" value="ECO:0007669"/>
    <property type="project" value="UniProtKB-SubCell"/>
</dbReference>
<dbReference type="PANTHER" id="PTHR11986">
    <property type="entry name" value="AMINOTRANSFERASE CLASS III"/>
    <property type="match status" value="1"/>
</dbReference>
<evidence type="ECO:0000256" key="2">
    <source>
        <dbReference type="ARBA" id="ARBA00022605"/>
    </source>
</evidence>
<dbReference type="UniPathway" id="UPA00068">
    <property type="reaction ID" value="UER00109"/>
</dbReference>
<feature type="binding site" evidence="5">
    <location>
        <begin position="105"/>
        <end position="106"/>
    </location>
    <ligand>
        <name>pyridoxal 5'-phosphate</name>
        <dbReference type="ChEBI" id="CHEBI:597326"/>
    </ligand>
</feature>
<dbReference type="EC" id="2.6.1.11" evidence="5"/>
<dbReference type="NCBIfam" id="NF002325">
    <property type="entry name" value="PRK01278.1"/>
    <property type="match status" value="1"/>
</dbReference>
<dbReference type="GO" id="GO:0042802">
    <property type="term" value="F:identical protein binding"/>
    <property type="evidence" value="ECO:0007669"/>
    <property type="project" value="TreeGrafter"/>
</dbReference>
<dbReference type="PROSITE" id="PS00600">
    <property type="entry name" value="AA_TRANSFER_CLASS_3"/>
    <property type="match status" value="1"/>
</dbReference>
<comment type="subcellular location">
    <subcellularLocation>
        <location evidence="5">Cytoplasm</location>
    </subcellularLocation>
</comment>
<comment type="miscellaneous">
    <text evidence="5">May also have succinyldiaminopimelate aminotransferase activity, thus carrying out the corresponding step in lysine biosynthesis.</text>
</comment>
<keyword evidence="5" id="KW-0055">Arginine biosynthesis</keyword>
<comment type="similarity">
    <text evidence="5">Belongs to the class-III pyridoxal-phosphate-dependent aminotransferase family. ArgD subfamily.</text>
</comment>
<dbReference type="InterPro" id="IPR049704">
    <property type="entry name" value="Aminotrans_3_PPA_site"/>
</dbReference>
<dbReference type="PIRSF" id="PIRSF000521">
    <property type="entry name" value="Transaminase_4ab_Lys_Orn"/>
    <property type="match status" value="1"/>
</dbReference>
<feature type="modified residue" description="N6-(pyridoxal phosphate)lysine" evidence="5">
    <location>
        <position position="252"/>
    </location>
</feature>
<dbReference type="RefSeq" id="WP_186853298.1">
    <property type="nucleotide sequence ID" value="NZ_JACOPO010000010.1"/>
</dbReference>
<dbReference type="Proteomes" id="UP000628736">
    <property type="component" value="Unassembled WGS sequence"/>
</dbReference>
<sequence>MTFEEIKALDEQYVMHSYGRFQVAIDHGKGATVWAVDGKEYIDFSAGIGVCSLGYGDPGWVEAVSTQAAKLGHISNLFYTEPYAKVAQKLCVRTGMSNVMFGNSGAEANEAMIKLARKYSFDRYGKGRGTVITLHNSFHGRTITTLAATGQDKFHNYFFPFTEGFRYADANDLDSVEAVAGHDVCAVMMELVQGEGGVLPLDLEFVQKVAELCAKRDWLLLVDEVQSGMGRTGSLFAFQQYHIQPDVVSFAKGIAGGLPFGGIMANEKCREVFSPGTHGTTFGGNPVAAAAACHVLDRMDDAFLAQVKEKGAYLRQAIEAMELPCLGKTRGLGMMVGIDVVGEQTNSQLAAKLIESGLLILTAGPGLRLLPPLTITQEEMDKGLSIMKAALL</sequence>
<dbReference type="Gene3D" id="3.40.640.10">
    <property type="entry name" value="Type I PLP-dependent aspartate aminotransferase-like (Major domain)"/>
    <property type="match status" value="1"/>
</dbReference>
<keyword evidence="2 5" id="KW-0028">Amino-acid biosynthesis</keyword>
<comment type="subunit">
    <text evidence="5">Homodimer.</text>
</comment>
<evidence type="ECO:0000313" key="7">
    <source>
        <dbReference type="Proteomes" id="UP000628736"/>
    </source>
</evidence>
<dbReference type="Pfam" id="PF00202">
    <property type="entry name" value="Aminotran_3"/>
    <property type="match status" value="1"/>
</dbReference>
<dbReference type="GO" id="GO:0006526">
    <property type="term" value="P:L-arginine biosynthetic process"/>
    <property type="evidence" value="ECO:0007669"/>
    <property type="project" value="UniProtKB-UniRule"/>
</dbReference>
<feature type="binding site" evidence="5">
    <location>
        <position position="281"/>
    </location>
    <ligand>
        <name>pyridoxal 5'-phosphate</name>
        <dbReference type="ChEBI" id="CHEBI:597326"/>
    </ligand>
</feature>
<dbReference type="GO" id="GO:0003992">
    <property type="term" value="F:N2-acetyl-L-ornithine:2-oxoglutarate 5-aminotransferase activity"/>
    <property type="evidence" value="ECO:0007669"/>
    <property type="project" value="UniProtKB-UniRule"/>
</dbReference>
<keyword evidence="7" id="KW-1185">Reference proteome</keyword>
<feature type="binding site" evidence="5">
    <location>
        <position position="141"/>
    </location>
    <ligand>
        <name>N(2)-acetyl-L-ornithine</name>
        <dbReference type="ChEBI" id="CHEBI:57805"/>
    </ligand>
</feature>
<evidence type="ECO:0000256" key="5">
    <source>
        <dbReference type="HAMAP-Rule" id="MF_01107"/>
    </source>
</evidence>
<protein>
    <recommendedName>
        <fullName evidence="5">Acetylornithine aminotransferase</fullName>
        <shortName evidence="5">ACOAT</shortName>
        <ecNumber evidence="5">2.6.1.11</ecNumber>
    </recommendedName>
</protein>
<evidence type="ECO:0000256" key="4">
    <source>
        <dbReference type="ARBA" id="ARBA00022898"/>
    </source>
</evidence>
<dbReference type="PANTHER" id="PTHR11986:SF79">
    <property type="entry name" value="ACETYLORNITHINE AMINOTRANSFERASE, MITOCHONDRIAL"/>
    <property type="match status" value="1"/>
</dbReference>
<dbReference type="InterPro" id="IPR015424">
    <property type="entry name" value="PyrdxlP-dep_Trfase"/>
</dbReference>
<comment type="catalytic activity">
    <reaction evidence="5">
        <text>N(2)-acetyl-L-ornithine + 2-oxoglutarate = N-acetyl-L-glutamate 5-semialdehyde + L-glutamate</text>
        <dbReference type="Rhea" id="RHEA:18049"/>
        <dbReference type="ChEBI" id="CHEBI:16810"/>
        <dbReference type="ChEBI" id="CHEBI:29123"/>
        <dbReference type="ChEBI" id="CHEBI:29985"/>
        <dbReference type="ChEBI" id="CHEBI:57805"/>
        <dbReference type="EC" id="2.6.1.11"/>
    </reaction>
</comment>
<dbReference type="InterPro" id="IPR050103">
    <property type="entry name" value="Class-III_PLP-dep_AT"/>
</dbReference>